<sequence>IPFLTGASCRSYLLTNYVKAQDSIGIMAVTIPLFSNYESKWSYNAKFQ</sequence>
<feature type="non-terminal residue" evidence="1">
    <location>
        <position position="48"/>
    </location>
</feature>
<comment type="caution">
    <text evidence="1">The sequence shown here is derived from an EMBL/GenBank/DDBJ whole genome shotgun (WGS) entry which is preliminary data.</text>
</comment>
<accession>A0ACA9S0U7</accession>
<protein>
    <submittedName>
        <fullName evidence="1">4606_t:CDS:1</fullName>
    </submittedName>
</protein>
<gene>
    <name evidence="1" type="ORF">RPERSI_LOCUS25427</name>
</gene>
<evidence type="ECO:0000313" key="1">
    <source>
        <dbReference type="EMBL" id="CAG8820798.1"/>
    </source>
</evidence>
<proteinExistence type="predicted"/>
<name>A0ACA9S0U7_9GLOM</name>
<reference evidence="1" key="1">
    <citation type="submission" date="2021-06" db="EMBL/GenBank/DDBJ databases">
        <authorList>
            <person name="Kallberg Y."/>
            <person name="Tangrot J."/>
            <person name="Rosling A."/>
        </authorList>
    </citation>
    <scope>NUCLEOTIDE SEQUENCE</scope>
    <source>
        <strain evidence="1">MA461A</strain>
    </source>
</reference>
<organism evidence="1 2">
    <name type="scientific">Racocetra persica</name>
    <dbReference type="NCBI Taxonomy" id="160502"/>
    <lineage>
        <taxon>Eukaryota</taxon>
        <taxon>Fungi</taxon>
        <taxon>Fungi incertae sedis</taxon>
        <taxon>Mucoromycota</taxon>
        <taxon>Glomeromycotina</taxon>
        <taxon>Glomeromycetes</taxon>
        <taxon>Diversisporales</taxon>
        <taxon>Gigasporaceae</taxon>
        <taxon>Racocetra</taxon>
    </lineage>
</organism>
<evidence type="ECO:0000313" key="2">
    <source>
        <dbReference type="Proteomes" id="UP000789920"/>
    </source>
</evidence>
<dbReference type="Proteomes" id="UP000789920">
    <property type="component" value="Unassembled WGS sequence"/>
</dbReference>
<dbReference type="EMBL" id="CAJVQC010084086">
    <property type="protein sequence ID" value="CAG8820798.1"/>
    <property type="molecule type" value="Genomic_DNA"/>
</dbReference>
<keyword evidence="2" id="KW-1185">Reference proteome</keyword>
<feature type="non-terminal residue" evidence="1">
    <location>
        <position position="1"/>
    </location>
</feature>